<sequence length="194" mass="19743">MTTSPFMSAARAALQWRLLLLWAACVLLPTLLVAFPVHGLLAGQLDHAVGAPALARALDLLALGDLAAVAERESGALGTAGLVAIVLMLALSPLLTGAIVTAARAPTLLAMRPLLAGALAEYPRMARMLCWAAVPLGLAALAGSHLLELAGTHAKTVVLYADARRWSVAAGLAAAVLVLLANLTLDAGRAALAI</sequence>
<evidence type="ECO:0000313" key="3">
    <source>
        <dbReference type="Proteomes" id="UP000430634"/>
    </source>
</evidence>
<accession>A0A6I3T7C0</accession>
<dbReference type="EMBL" id="WNKZ01000085">
    <property type="protein sequence ID" value="MTV55447.1"/>
    <property type="molecule type" value="Genomic_DNA"/>
</dbReference>
<proteinExistence type="predicted"/>
<name>A0A6I3T7C0_9BURK</name>
<feature type="transmembrane region" description="Helical" evidence="1">
    <location>
        <begin position="79"/>
        <end position="105"/>
    </location>
</feature>
<feature type="transmembrane region" description="Helical" evidence="1">
    <location>
        <begin position="126"/>
        <end position="146"/>
    </location>
</feature>
<keyword evidence="1" id="KW-0812">Transmembrane</keyword>
<evidence type="ECO:0000313" key="2">
    <source>
        <dbReference type="EMBL" id="MTV55447.1"/>
    </source>
</evidence>
<dbReference type="AlphaFoldDB" id="A0A6I3T7C0"/>
<organism evidence="2 3">
    <name type="scientific">Pseudoduganella buxea</name>
    <dbReference type="NCBI Taxonomy" id="1949069"/>
    <lineage>
        <taxon>Bacteria</taxon>
        <taxon>Pseudomonadati</taxon>
        <taxon>Pseudomonadota</taxon>
        <taxon>Betaproteobacteria</taxon>
        <taxon>Burkholderiales</taxon>
        <taxon>Oxalobacteraceae</taxon>
        <taxon>Telluria group</taxon>
        <taxon>Pseudoduganella</taxon>
    </lineage>
</organism>
<feature type="transmembrane region" description="Helical" evidence="1">
    <location>
        <begin position="166"/>
        <end position="185"/>
    </location>
</feature>
<dbReference type="RefSeq" id="WP_371867089.1">
    <property type="nucleotide sequence ID" value="NZ_WNKZ01000085.1"/>
</dbReference>
<evidence type="ECO:0000256" key="1">
    <source>
        <dbReference type="SAM" id="Phobius"/>
    </source>
</evidence>
<reference evidence="2 3" key="1">
    <citation type="submission" date="2019-11" db="EMBL/GenBank/DDBJ databases">
        <title>Type strains purchased from KCTC, JCM and DSMZ.</title>
        <authorList>
            <person name="Lu H."/>
        </authorList>
    </citation>
    <scope>NUCLEOTIDE SEQUENCE [LARGE SCALE GENOMIC DNA]</scope>
    <source>
        <strain evidence="2 3">KCTC 52429</strain>
    </source>
</reference>
<gene>
    <name evidence="2" type="ORF">GM672_22235</name>
</gene>
<dbReference type="Proteomes" id="UP000430634">
    <property type="component" value="Unassembled WGS sequence"/>
</dbReference>
<keyword evidence="1" id="KW-0472">Membrane</keyword>
<protein>
    <submittedName>
        <fullName evidence="2">Uncharacterized protein</fullName>
    </submittedName>
</protein>
<keyword evidence="1" id="KW-1133">Transmembrane helix</keyword>
<comment type="caution">
    <text evidence="2">The sequence shown here is derived from an EMBL/GenBank/DDBJ whole genome shotgun (WGS) entry which is preliminary data.</text>
</comment>
<feature type="non-terminal residue" evidence="2">
    <location>
        <position position="194"/>
    </location>
</feature>